<name>A0A9P6GXG6_9MICR</name>
<evidence type="ECO:0000313" key="3">
    <source>
        <dbReference type="Proteomes" id="UP000740883"/>
    </source>
</evidence>
<dbReference type="PANTHER" id="PTHR47160:SF8">
    <property type="entry name" value="MULE TRANSPOSASE DOMAIN-CONTAINING PROTEIN"/>
    <property type="match status" value="1"/>
</dbReference>
<accession>A0A9P6GXG6</accession>
<dbReference type="InterPro" id="IPR018289">
    <property type="entry name" value="MULE_transposase_dom"/>
</dbReference>
<dbReference type="AlphaFoldDB" id="A0A9P6GXG6"/>
<organism evidence="2 3">
    <name type="scientific">Nosema granulosis</name>
    <dbReference type="NCBI Taxonomy" id="83296"/>
    <lineage>
        <taxon>Eukaryota</taxon>
        <taxon>Fungi</taxon>
        <taxon>Fungi incertae sedis</taxon>
        <taxon>Microsporidia</taxon>
        <taxon>Nosematidae</taxon>
        <taxon>Nosema</taxon>
    </lineage>
</organism>
<evidence type="ECO:0000259" key="1">
    <source>
        <dbReference type="Pfam" id="PF10551"/>
    </source>
</evidence>
<dbReference type="Pfam" id="PF10551">
    <property type="entry name" value="MULE"/>
    <property type="match status" value="1"/>
</dbReference>
<comment type="caution">
    <text evidence="2">The sequence shown here is derived from an EMBL/GenBank/DDBJ whole genome shotgun (WGS) entry which is preliminary data.</text>
</comment>
<dbReference type="OrthoDB" id="2416161at2759"/>
<sequence>MNNIKTLALNSFLNHKEIVTKIKFELDLAEKKHLASSSSLFKHINLLRRENSISVCREDEQIPLEYYTTVDGYKFIQQYMPKGVSNRMIVIYNDQSIKHLKYSELWLIDGTFKSCLFDFYQVYITHASVRGKVYPFLYALLDRKIKSKYVELFEYVKMLIVPKNLKRIIVDLEKPCMEACEMVFPNVSVEGCYFHFTQMILKNLKYNNCYGLYRTPKEFRDLFKMMLSIPFLPKKELSKIMSH</sequence>
<reference evidence="2 3" key="1">
    <citation type="journal article" date="2020" name="Genome Biol. Evol.">
        <title>Comparative genomics of strictly vertically transmitted, feminizing microsporidia endosymbionts of amphipod crustaceans.</title>
        <authorList>
            <person name="Cormier A."/>
            <person name="Chebbi M.A."/>
            <person name="Giraud I."/>
            <person name="Wattier R."/>
            <person name="Teixeira M."/>
            <person name="Gilbert C."/>
            <person name="Rigaud T."/>
            <person name="Cordaux R."/>
        </authorList>
    </citation>
    <scope>NUCLEOTIDE SEQUENCE [LARGE SCALE GENOMIC DNA]</scope>
    <source>
        <strain evidence="2 3">Ou3-Ou53</strain>
    </source>
</reference>
<dbReference type="Proteomes" id="UP000740883">
    <property type="component" value="Unassembled WGS sequence"/>
</dbReference>
<proteinExistence type="predicted"/>
<dbReference type="PANTHER" id="PTHR47160">
    <property type="entry name" value="PUTATIVE-RELATED"/>
    <property type="match status" value="1"/>
</dbReference>
<feature type="domain" description="MULE transposase" evidence="1">
    <location>
        <begin position="106"/>
        <end position="198"/>
    </location>
</feature>
<keyword evidence="3" id="KW-1185">Reference proteome</keyword>
<dbReference type="EMBL" id="SBJO01000168">
    <property type="protein sequence ID" value="KAF9762445.1"/>
    <property type="molecule type" value="Genomic_DNA"/>
</dbReference>
<evidence type="ECO:0000313" key="2">
    <source>
        <dbReference type="EMBL" id="KAF9762445.1"/>
    </source>
</evidence>
<protein>
    <recommendedName>
        <fullName evidence="1">MULE transposase domain-containing protein</fullName>
    </recommendedName>
</protein>
<gene>
    <name evidence="2" type="ORF">NGRA_2003</name>
</gene>